<dbReference type="Proteomes" id="UP001162029">
    <property type="component" value="Unassembled WGS sequence"/>
</dbReference>
<feature type="region of interest" description="Disordered" evidence="1">
    <location>
        <begin position="1"/>
        <end position="20"/>
    </location>
</feature>
<keyword evidence="3" id="KW-1185">Reference proteome</keyword>
<evidence type="ECO:0000313" key="3">
    <source>
        <dbReference type="Proteomes" id="UP001162029"/>
    </source>
</evidence>
<proteinExistence type="predicted"/>
<sequence length="159" mass="17574">MNLSFQMSEDDDKVKDATVSPEGYSDADYAVDRKDRKSVSNGVLYLNGMIVGWLCKKQASVALSTMEAEFLAGSPVASELLGMYELLDEIGIKVKVPMIMHIDNQAAIKQITGEDSSGRTKHIAVRHKFVKDYSKKGVIKVAYCESKMMRADMLTKTGL</sequence>
<evidence type="ECO:0000256" key="1">
    <source>
        <dbReference type="SAM" id="MobiDB-lite"/>
    </source>
</evidence>
<organism evidence="2 3">
    <name type="scientific">Peronospora destructor</name>
    <dbReference type="NCBI Taxonomy" id="86335"/>
    <lineage>
        <taxon>Eukaryota</taxon>
        <taxon>Sar</taxon>
        <taxon>Stramenopiles</taxon>
        <taxon>Oomycota</taxon>
        <taxon>Peronosporomycetes</taxon>
        <taxon>Peronosporales</taxon>
        <taxon>Peronosporaceae</taxon>
        <taxon>Peronospora</taxon>
    </lineage>
</organism>
<dbReference type="CDD" id="cd09272">
    <property type="entry name" value="RNase_HI_RT_Ty1"/>
    <property type="match status" value="1"/>
</dbReference>
<comment type="caution">
    <text evidence="2">The sequence shown here is derived from an EMBL/GenBank/DDBJ whole genome shotgun (WGS) entry which is preliminary data.</text>
</comment>
<dbReference type="AlphaFoldDB" id="A0AAV0UB28"/>
<name>A0AAV0UB28_9STRA</name>
<dbReference type="EMBL" id="CANTFM010001041">
    <property type="protein sequence ID" value="CAI5733991.1"/>
    <property type="molecule type" value="Genomic_DNA"/>
</dbReference>
<dbReference type="PANTHER" id="PTHR11439:SF440">
    <property type="entry name" value="INTEGRASE CATALYTIC DOMAIN-CONTAINING PROTEIN"/>
    <property type="match status" value="1"/>
</dbReference>
<evidence type="ECO:0000313" key="2">
    <source>
        <dbReference type="EMBL" id="CAI5733991.1"/>
    </source>
</evidence>
<dbReference type="PANTHER" id="PTHR11439">
    <property type="entry name" value="GAG-POL-RELATED RETROTRANSPOSON"/>
    <property type="match status" value="1"/>
</dbReference>
<reference evidence="2" key="1">
    <citation type="submission" date="2022-12" db="EMBL/GenBank/DDBJ databases">
        <authorList>
            <person name="Webb A."/>
        </authorList>
    </citation>
    <scope>NUCLEOTIDE SEQUENCE</scope>
    <source>
        <strain evidence="2">Pd1</strain>
    </source>
</reference>
<gene>
    <name evidence="2" type="ORF">PDE001_LOCUS5573</name>
</gene>
<protein>
    <recommendedName>
        <fullName evidence="4">Polyprotein</fullName>
    </recommendedName>
</protein>
<feature type="non-terminal residue" evidence="2">
    <location>
        <position position="159"/>
    </location>
</feature>
<evidence type="ECO:0008006" key="4">
    <source>
        <dbReference type="Google" id="ProtNLM"/>
    </source>
</evidence>
<accession>A0AAV0UB28</accession>